<reference evidence="2 3" key="1">
    <citation type="submission" date="2009-11" db="EMBL/GenBank/DDBJ databases">
        <title>Annotation of Allomyces macrogynus ATCC 38327.</title>
        <authorList>
            <consortium name="The Broad Institute Genome Sequencing Platform"/>
            <person name="Russ C."/>
            <person name="Cuomo C."/>
            <person name="Burger G."/>
            <person name="Gray M.W."/>
            <person name="Holland P.W.H."/>
            <person name="King N."/>
            <person name="Lang F.B.F."/>
            <person name="Roger A.J."/>
            <person name="Ruiz-Trillo I."/>
            <person name="Young S.K."/>
            <person name="Zeng Q."/>
            <person name="Gargeya S."/>
            <person name="Fitzgerald M."/>
            <person name="Haas B."/>
            <person name="Abouelleil A."/>
            <person name="Alvarado L."/>
            <person name="Arachchi H.M."/>
            <person name="Berlin A."/>
            <person name="Chapman S.B."/>
            <person name="Gearin G."/>
            <person name="Goldberg J."/>
            <person name="Griggs A."/>
            <person name="Gujja S."/>
            <person name="Hansen M."/>
            <person name="Heiman D."/>
            <person name="Howarth C."/>
            <person name="Larimer J."/>
            <person name="Lui A."/>
            <person name="MacDonald P.J.P."/>
            <person name="McCowen C."/>
            <person name="Montmayeur A."/>
            <person name="Murphy C."/>
            <person name="Neiman D."/>
            <person name="Pearson M."/>
            <person name="Priest M."/>
            <person name="Roberts A."/>
            <person name="Saif S."/>
            <person name="Shea T."/>
            <person name="Sisk P."/>
            <person name="Stolte C."/>
            <person name="Sykes S."/>
            <person name="Wortman J."/>
            <person name="Nusbaum C."/>
            <person name="Birren B."/>
        </authorList>
    </citation>
    <scope>NUCLEOTIDE SEQUENCE [LARGE SCALE GENOMIC DNA]</scope>
    <source>
        <strain evidence="2 3">ATCC 38327</strain>
    </source>
</reference>
<gene>
    <name evidence="2" type="ORF">AMAG_11348</name>
</gene>
<sequence>MPKNAHPIGLRVDTPSADPIKIESDVLLGRRPPLIVRNNGSRGHHAPAPGPAGPVQELQRPAELVEIPHVTKTIKKQYLCLDDADPTSTAIDRYMLDWWHVGAVELGTVASEDLKVALKLMLGKQLYTVKQPPKNYTGGDAYPVRDLQEFVGGFADRMVRAHFSAGLPNLPSIQGAVDLDQVITHAIGATVNSFPGWSILEVPMRGTFQIDRVSFLFRQGNSQTELMTVSVDAQRRRPVVGGPPDSPLAQGAVLYDLTPMRLRYWPTRHLSMTQLAMDPQKLDFRVKLTSKHAVSVDLTTKEGRGQIPLPVLRAIEQITVAKAVHNTGELFLRKSDLSKIDCRDYQSPLYADLKRKQFFVISAHFVGPNSGQPVPFMIRTTLSRNARTGDDAAKTVGVYELSASIELPWQLFGERQLELATKMMLLFANKLVDEIKVRVPQPFPNCEIVDTPCGGFGMRGGRGGARGGARGGRGKGRGGMHGNGGAGGDRRARSPGRDQFGDKDHPHDRNWPTNTQDPDRRAMPPPSSLAPTRFRSASRAPSSRSSSVSRSRTSAHAAPRDTDHHRMRSSPYRGRPPSPPPRSSRRGDDDYRSPSLTHSSRSGGHRSSSTRSPSPVGFSRDCHHKGGSSSSARRSRDASPDPHRSRERDYDCDRSRSSRY</sequence>
<keyword evidence="3" id="KW-1185">Reference proteome</keyword>
<dbReference type="AlphaFoldDB" id="A0A0L0SWL7"/>
<feature type="compositionally biased region" description="Low complexity" evidence="1">
    <location>
        <begin position="593"/>
        <end position="615"/>
    </location>
</feature>
<dbReference type="VEuPathDB" id="FungiDB:AMAG_11348"/>
<dbReference type="EMBL" id="GG745351">
    <property type="protein sequence ID" value="KNE66871.1"/>
    <property type="molecule type" value="Genomic_DNA"/>
</dbReference>
<organism evidence="2 3">
    <name type="scientific">Allomyces macrogynus (strain ATCC 38327)</name>
    <name type="common">Allomyces javanicus var. macrogynus</name>
    <dbReference type="NCBI Taxonomy" id="578462"/>
    <lineage>
        <taxon>Eukaryota</taxon>
        <taxon>Fungi</taxon>
        <taxon>Fungi incertae sedis</taxon>
        <taxon>Blastocladiomycota</taxon>
        <taxon>Blastocladiomycetes</taxon>
        <taxon>Blastocladiales</taxon>
        <taxon>Blastocladiaceae</taxon>
        <taxon>Allomyces</taxon>
    </lineage>
</organism>
<reference evidence="3" key="2">
    <citation type="submission" date="2009-11" db="EMBL/GenBank/DDBJ databases">
        <title>The Genome Sequence of Allomyces macrogynus strain ATCC 38327.</title>
        <authorList>
            <consortium name="The Broad Institute Genome Sequencing Platform"/>
            <person name="Russ C."/>
            <person name="Cuomo C."/>
            <person name="Shea T."/>
            <person name="Young S.K."/>
            <person name="Zeng Q."/>
            <person name="Koehrsen M."/>
            <person name="Haas B."/>
            <person name="Borodovsky M."/>
            <person name="Guigo R."/>
            <person name="Alvarado L."/>
            <person name="Berlin A."/>
            <person name="Borenstein D."/>
            <person name="Chen Z."/>
            <person name="Engels R."/>
            <person name="Freedman E."/>
            <person name="Gellesch M."/>
            <person name="Goldberg J."/>
            <person name="Griggs A."/>
            <person name="Gujja S."/>
            <person name="Heiman D."/>
            <person name="Hepburn T."/>
            <person name="Howarth C."/>
            <person name="Jen D."/>
            <person name="Larson L."/>
            <person name="Lewis B."/>
            <person name="Mehta T."/>
            <person name="Park D."/>
            <person name="Pearson M."/>
            <person name="Roberts A."/>
            <person name="Saif S."/>
            <person name="Shenoy N."/>
            <person name="Sisk P."/>
            <person name="Stolte C."/>
            <person name="Sykes S."/>
            <person name="Walk T."/>
            <person name="White J."/>
            <person name="Yandava C."/>
            <person name="Burger G."/>
            <person name="Gray M.W."/>
            <person name="Holland P.W.H."/>
            <person name="King N."/>
            <person name="Lang F.B.F."/>
            <person name="Roger A.J."/>
            <person name="Ruiz-Trillo I."/>
            <person name="Lander E."/>
            <person name="Nusbaum C."/>
        </authorList>
    </citation>
    <scope>NUCLEOTIDE SEQUENCE [LARGE SCALE GENOMIC DNA]</scope>
    <source>
        <strain evidence="3">ATCC 38327</strain>
    </source>
</reference>
<proteinExistence type="predicted"/>
<dbReference type="Proteomes" id="UP000054350">
    <property type="component" value="Unassembled WGS sequence"/>
</dbReference>
<evidence type="ECO:0000313" key="3">
    <source>
        <dbReference type="Proteomes" id="UP000054350"/>
    </source>
</evidence>
<evidence type="ECO:0000313" key="2">
    <source>
        <dbReference type="EMBL" id="KNE66871.1"/>
    </source>
</evidence>
<accession>A0A0L0SWL7</accession>
<feature type="compositionally biased region" description="Gly residues" evidence="1">
    <location>
        <begin position="454"/>
        <end position="471"/>
    </location>
</feature>
<feature type="region of interest" description="Disordered" evidence="1">
    <location>
        <begin position="453"/>
        <end position="660"/>
    </location>
</feature>
<evidence type="ECO:0000256" key="1">
    <source>
        <dbReference type="SAM" id="MobiDB-lite"/>
    </source>
</evidence>
<name>A0A0L0SWL7_ALLM3</name>
<protein>
    <submittedName>
        <fullName evidence="2">Uncharacterized protein</fullName>
    </submittedName>
</protein>
<feature type="compositionally biased region" description="Basic and acidic residues" evidence="1">
    <location>
        <begin position="634"/>
        <end position="660"/>
    </location>
</feature>
<feature type="region of interest" description="Disordered" evidence="1">
    <location>
        <begin position="33"/>
        <end position="56"/>
    </location>
</feature>
<feature type="compositionally biased region" description="Basic and acidic residues" evidence="1">
    <location>
        <begin position="488"/>
        <end position="510"/>
    </location>
</feature>
<feature type="compositionally biased region" description="Low complexity" evidence="1">
    <location>
        <begin position="530"/>
        <end position="557"/>
    </location>
</feature>